<protein>
    <recommendedName>
        <fullName evidence="11">Acyltransferase</fullName>
        <ecNumber evidence="11">2.3.1.-</ecNumber>
    </recommendedName>
</protein>
<dbReference type="AlphaFoldDB" id="A0A8S9XG64"/>
<keyword evidence="3" id="KW-0444">Lipid biosynthesis</keyword>
<keyword evidence="8" id="KW-0443">Lipid metabolism</keyword>
<keyword evidence="7 11" id="KW-1133">Transmembrane helix</keyword>
<evidence type="ECO:0000256" key="3">
    <source>
        <dbReference type="ARBA" id="ARBA00022516"/>
    </source>
</evidence>
<reference evidence="13" key="1">
    <citation type="journal article" date="2021" name="Mol. Ecol. Resour.">
        <title>Apolygus lucorum genome provides insights into omnivorousness and mesophyll feeding.</title>
        <authorList>
            <person name="Liu Y."/>
            <person name="Liu H."/>
            <person name="Wang H."/>
            <person name="Huang T."/>
            <person name="Liu B."/>
            <person name="Yang B."/>
            <person name="Yin L."/>
            <person name="Li B."/>
            <person name="Zhang Y."/>
            <person name="Zhang S."/>
            <person name="Jiang F."/>
            <person name="Zhang X."/>
            <person name="Ren Y."/>
            <person name="Wang B."/>
            <person name="Wang S."/>
            <person name="Lu Y."/>
            <person name="Wu K."/>
            <person name="Fan W."/>
            <person name="Wang G."/>
        </authorList>
    </citation>
    <scope>NUCLEOTIDE SEQUENCE</scope>
    <source>
        <strain evidence="13">12Hb</strain>
    </source>
</reference>
<evidence type="ECO:0000256" key="10">
    <source>
        <dbReference type="ARBA" id="ARBA00023315"/>
    </source>
</evidence>
<comment type="caution">
    <text evidence="11">Lacks conserved residue(s) required for the propagation of feature annotation.</text>
</comment>
<evidence type="ECO:0000256" key="8">
    <source>
        <dbReference type="ARBA" id="ARBA00023098"/>
    </source>
</evidence>
<keyword evidence="5 11" id="KW-0812">Transmembrane</keyword>
<evidence type="ECO:0000256" key="5">
    <source>
        <dbReference type="ARBA" id="ARBA00022692"/>
    </source>
</evidence>
<proteinExistence type="inferred from homology"/>
<dbReference type="InterPro" id="IPR007130">
    <property type="entry name" value="DAGAT"/>
</dbReference>
<feature type="transmembrane region" description="Helical" evidence="11">
    <location>
        <begin position="52"/>
        <end position="75"/>
    </location>
</feature>
<feature type="region of interest" description="Disordered" evidence="12">
    <location>
        <begin position="1"/>
        <end position="22"/>
    </location>
</feature>
<dbReference type="Pfam" id="PF03982">
    <property type="entry name" value="DAGAT"/>
    <property type="match status" value="1"/>
</dbReference>
<comment type="caution">
    <text evidence="13">The sequence shown here is derived from an EMBL/GenBank/DDBJ whole genome shotgun (WGS) entry which is preliminary data.</text>
</comment>
<keyword evidence="10" id="KW-0012">Acyltransferase</keyword>
<gene>
    <name evidence="13" type="ORF">GE061_016016</name>
</gene>
<keyword evidence="14" id="KW-1185">Reference proteome</keyword>
<evidence type="ECO:0000256" key="4">
    <source>
        <dbReference type="ARBA" id="ARBA00022679"/>
    </source>
</evidence>
<evidence type="ECO:0000313" key="13">
    <source>
        <dbReference type="EMBL" id="KAF6207569.1"/>
    </source>
</evidence>
<evidence type="ECO:0000256" key="6">
    <source>
        <dbReference type="ARBA" id="ARBA00022824"/>
    </source>
</evidence>
<dbReference type="GO" id="GO:0019432">
    <property type="term" value="P:triglyceride biosynthetic process"/>
    <property type="evidence" value="ECO:0007669"/>
    <property type="project" value="TreeGrafter"/>
</dbReference>
<dbReference type="GO" id="GO:0004144">
    <property type="term" value="F:diacylglycerol O-acyltransferase activity"/>
    <property type="evidence" value="ECO:0007669"/>
    <property type="project" value="TreeGrafter"/>
</dbReference>
<dbReference type="EMBL" id="WIXP02000007">
    <property type="protein sequence ID" value="KAF6207569.1"/>
    <property type="molecule type" value="Genomic_DNA"/>
</dbReference>
<evidence type="ECO:0000256" key="2">
    <source>
        <dbReference type="ARBA" id="ARBA00005420"/>
    </source>
</evidence>
<keyword evidence="4 11" id="KW-0808">Transferase</keyword>
<evidence type="ECO:0000256" key="11">
    <source>
        <dbReference type="RuleBase" id="RU367023"/>
    </source>
</evidence>
<keyword evidence="9 11" id="KW-0472">Membrane</keyword>
<comment type="subcellular location">
    <subcellularLocation>
        <location evidence="1 11">Endoplasmic reticulum membrane</location>
        <topology evidence="1 11">Multi-pass membrane protein</topology>
    </subcellularLocation>
</comment>
<dbReference type="OrthoDB" id="264532at2759"/>
<name>A0A8S9XG64_APOLU</name>
<accession>A0A8S9XG64</accession>
<sequence>MCLEESGNWRGKPDSGVSGEVDLPKDRDMQLLGIKFAPLMVPMNRRLETAAAFLWIAVPIIFPFISWTVVIYTLLYTRFFYVPLLYFGYQYIDREAPYIGGRPFQFAKDLACWKYLCQYFPITTHKTADCPPDTNYLFCLYPHGVLSTSGLVHFATTGSDFNDKFPGLSTYFATLDVHFRTPVVRDLILALGLVSSSKRSLLCLLSSERKGKAVALMVGGAQEALYAKPNCYTIVLKKRKGFIKLALQTGASIVPVYGFHECDIYEQVSNPPGSWLFRFQEWTKKKTGLAPIIPIGRGLFQYTFGIIPRRAHIYSVCKYQHRPIEDVDPWIPNSSDSQ</sequence>
<organism evidence="13 14">
    <name type="scientific">Apolygus lucorum</name>
    <name type="common">Small green plant bug</name>
    <name type="synonym">Lygocoris lucorum</name>
    <dbReference type="NCBI Taxonomy" id="248454"/>
    <lineage>
        <taxon>Eukaryota</taxon>
        <taxon>Metazoa</taxon>
        <taxon>Ecdysozoa</taxon>
        <taxon>Arthropoda</taxon>
        <taxon>Hexapoda</taxon>
        <taxon>Insecta</taxon>
        <taxon>Pterygota</taxon>
        <taxon>Neoptera</taxon>
        <taxon>Paraneoptera</taxon>
        <taxon>Hemiptera</taxon>
        <taxon>Heteroptera</taxon>
        <taxon>Panheteroptera</taxon>
        <taxon>Cimicomorpha</taxon>
        <taxon>Miridae</taxon>
        <taxon>Mirini</taxon>
        <taxon>Apolygus</taxon>
    </lineage>
</organism>
<dbReference type="EC" id="2.3.1.-" evidence="11"/>
<evidence type="ECO:0000256" key="12">
    <source>
        <dbReference type="SAM" id="MobiDB-lite"/>
    </source>
</evidence>
<comment type="similarity">
    <text evidence="2 11">Belongs to the diacylglycerol acyltransferase family.</text>
</comment>
<evidence type="ECO:0000256" key="9">
    <source>
        <dbReference type="ARBA" id="ARBA00023136"/>
    </source>
</evidence>
<evidence type="ECO:0000256" key="1">
    <source>
        <dbReference type="ARBA" id="ARBA00004477"/>
    </source>
</evidence>
<evidence type="ECO:0000313" key="14">
    <source>
        <dbReference type="Proteomes" id="UP000466442"/>
    </source>
</evidence>
<dbReference type="PANTHER" id="PTHR12317">
    <property type="entry name" value="DIACYLGLYCEROL O-ACYLTRANSFERASE"/>
    <property type="match status" value="1"/>
</dbReference>
<keyword evidence="6 11" id="KW-0256">Endoplasmic reticulum</keyword>
<dbReference type="PANTHER" id="PTHR12317:SF79">
    <property type="entry name" value="ACYLTRANSFERASE"/>
    <property type="match status" value="1"/>
</dbReference>
<dbReference type="Proteomes" id="UP000466442">
    <property type="component" value="Unassembled WGS sequence"/>
</dbReference>
<evidence type="ECO:0000256" key="7">
    <source>
        <dbReference type="ARBA" id="ARBA00022989"/>
    </source>
</evidence>
<dbReference type="CDD" id="cd07987">
    <property type="entry name" value="LPLAT_MGAT-like"/>
    <property type="match status" value="1"/>
</dbReference>
<dbReference type="GO" id="GO:0005789">
    <property type="term" value="C:endoplasmic reticulum membrane"/>
    <property type="evidence" value="ECO:0007669"/>
    <property type="project" value="UniProtKB-SubCell"/>
</dbReference>